<evidence type="ECO:0000313" key="9">
    <source>
        <dbReference type="EMBL" id="TBH17506.1"/>
    </source>
</evidence>
<keyword evidence="6 7" id="KW-0472">Membrane</keyword>
<feature type="transmembrane region" description="Helical" evidence="7">
    <location>
        <begin position="139"/>
        <end position="162"/>
    </location>
</feature>
<evidence type="ECO:0000256" key="3">
    <source>
        <dbReference type="ARBA" id="ARBA00022475"/>
    </source>
</evidence>
<evidence type="ECO:0000256" key="6">
    <source>
        <dbReference type="ARBA" id="ARBA00023136"/>
    </source>
</evidence>
<keyword evidence="5 7" id="KW-1133">Transmembrane helix</keyword>
<organism evidence="9 10">
    <name type="scientific">Thermus thermamylovorans</name>
    <dbReference type="NCBI Taxonomy" id="2509362"/>
    <lineage>
        <taxon>Bacteria</taxon>
        <taxon>Thermotogati</taxon>
        <taxon>Deinococcota</taxon>
        <taxon>Deinococci</taxon>
        <taxon>Thermales</taxon>
        <taxon>Thermaceae</taxon>
        <taxon>Thermus</taxon>
    </lineage>
</organism>
<dbReference type="CDD" id="cd06261">
    <property type="entry name" value="TM_PBP2"/>
    <property type="match status" value="1"/>
</dbReference>
<feature type="transmembrane region" description="Helical" evidence="7">
    <location>
        <begin position="108"/>
        <end position="127"/>
    </location>
</feature>
<sequence length="276" mass="30836">MRRRQRSAFLLGLLAFLVGLVWLVPFLGVLMSALRPQVEILDGWWRFPGTFSLDNFAGALNHPTAPLALGMRNSLQVALPATLIPLLVGALAAYSLVRFRLPFRGTVLMAAALLLAVPQQMVAVPLFQLLNRLDLLDTYTGLVLVHSAWGLPWILLFLRGYLETLPKELEEAAWVDGANRYQIFFRIVLPLMFPALASVGALQFNWVWNDFFLALILIFSPEKMVATQMIPYLRGQFLVDWGLLSAGTILTMLAPILVFLLLQRYYIQGLIGGAAK</sequence>
<feature type="transmembrane region" description="Helical" evidence="7">
    <location>
        <begin position="183"/>
        <end position="204"/>
    </location>
</feature>
<feature type="transmembrane region" description="Helical" evidence="7">
    <location>
        <begin position="77"/>
        <end position="96"/>
    </location>
</feature>
<evidence type="ECO:0000313" key="10">
    <source>
        <dbReference type="Proteomes" id="UP000292858"/>
    </source>
</evidence>
<dbReference type="SUPFAM" id="SSF161098">
    <property type="entry name" value="MetI-like"/>
    <property type="match status" value="1"/>
</dbReference>
<evidence type="ECO:0000256" key="1">
    <source>
        <dbReference type="ARBA" id="ARBA00004651"/>
    </source>
</evidence>
<dbReference type="PANTHER" id="PTHR43744">
    <property type="entry name" value="ABC TRANSPORTER PERMEASE PROTEIN MG189-RELATED-RELATED"/>
    <property type="match status" value="1"/>
</dbReference>
<dbReference type="EMBL" id="SIJL01000011">
    <property type="protein sequence ID" value="TBH17506.1"/>
    <property type="molecule type" value="Genomic_DNA"/>
</dbReference>
<dbReference type="Pfam" id="PF00528">
    <property type="entry name" value="BPD_transp_1"/>
    <property type="match status" value="1"/>
</dbReference>
<feature type="domain" description="ABC transmembrane type-1" evidence="8">
    <location>
        <begin position="71"/>
        <end position="262"/>
    </location>
</feature>
<evidence type="ECO:0000256" key="7">
    <source>
        <dbReference type="RuleBase" id="RU363032"/>
    </source>
</evidence>
<reference evidence="9 10" key="1">
    <citation type="submission" date="2019-02" db="EMBL/GenBank/DDBJ databases">
        <title>Thermus sp. a novel from hot spring.</title>
        <authorList>
            <person name="Zhao Z."/>
        </authorList>
    </citation>
    <scope>NUCLEOTIDE SEQUENCE [LARGE SCALE GENOMIC DNA]</scope>
    <source>
        <strain evidence="9 10">CFH 72773T</strain>
    </source>
</reference>
<evidence type="ECO:0000259" key="8">
    <source>
        <dbReference type="PROSITE" id="PS50928"/>
    </source>
</evidence>
<dbReference type="PROSITE" id="PS50928">
    <property type="entry name" value="ABC_TM1"/>
    <property type="match status" value="1"/>
</dbReference>
<keyword evidence="3" id="KW-1003">Cell membrane</keyword>
<dbReference type="PANTHER" id="PTHR43744:SF4">
    <property type="entry name" value="OSMOPROTECTIVE COMPOUNDS UPTAKE PERMEASE PROTEIN GGTD"/>
    <property type="match status" value="1"/>
</dbReference>
<keyword evidence="2 7" id="KW-0813">Transport</keyword>
<comment type="subcellular location">
    <subcellularLocation>
        <location evidence="1 7">Cell membrane</location>
        <topology evidence="1 7">Multi-pass membrane protein</topology>
    </subcellularLocation>
</comment>
<comment type="caution">
    <text evidence="9">The sequence shown here is derived from an EMBL/GenBank/DDBJ whole genome shotgun (WGS) entry which is preliminary data.</text>
</comment>
<protein>
    <submittedName>
        <fullName evidence="9">Carbohydrate ABC transporter permease</fullName>
    </submittedName>
</protein>
<evidence type="ECO:0000256" key="4">
    <source>
        <dbReference type="ARBA" id="ARBA00022692"/>
    </source>
</evidence>
<dbReference type="AlphaFoldDB" id="A0A4V2IUK1"/>
<gene>
    <name evidence="9" type="ORF">ETP66_08955</name>
</gene>
<keyword evidence="10" id="KW-1185">Reference proteome</keyword>
<dbReference type="Proteomes" id="UP000292858">
    <property type="component" value="Unassembled WGS sequence"/>
</dbReference>
<comment type="similarity">
    <text evidence="7">Belongs to the binding-protein-dependent transport system permease family.</text>
</comment>
<accession>A0A4V2IUK1</accession>
<keyword evidence="4 7" id="KW-0812">Transmembrane</keyword>
<evidence type="ECO:0000256" key="2">
    <source>
        <dbReference type="ARBA" id="ARBA00022448"/>
    </source>
</evidence>
<feature type="transmembrane region" description="Helical" evidence="7">
    <location>
        <begin position="241"/>
        <end position="262"/>
    </location>
</feature>
<dbReference type="GO" id="GO:0005886">
    <property type="term" value="C:plasma membrane"/>
    <property type="evidence" value="ECO:0007669"/>
    <property type="project" value="UniProtKB-SubCell"/>
</dbReference>
<dbReference type="InterPro" id="IPR035906">
    <property type="entry name" value="MetI-like_sf"/>
</dbReference>
<dbReference type="GO" id="GO:0055085">
    <property type="term" value="P:transmembrane transport"/>
    <property type="evidence" value="ECO:0007669"/>
    <property type="project" value="InterPro"/>
</dbReference>
<evidence type="ECO:0000256" key="5">
    <source>
        <dbReference type="ARBA" id="ARBA00022989"/>
    </source>
</evidence>
<name>A0A4V2IUK1_9DEIN</name>
<dbReference type="InterPro" id="IPR000515">
    <property type="entry name" value="MetI-like"/>
</dbReference>
<dbReference type="OrthoDB" id="42677at2"/>
<dbReference type="Gene3D" id="1.10.3720.10">
    <property type="entry name" value="MetI-like"/>
    <property type="match status" value="1"/>
</dbReference>
<dbReference type="RefSeq" id="WP_130842296.1">
    <property type="nucleotide sequence ID" value="NZ_SIJL01000011.1"/>
</dbReference>
<proteinExistence type="inferred from homology"/>